<gene>
    <name evidence="1" type="ORF">ACFFTR_41950</name>
</gene>
<accession>A0ABV5MLF7</accession>
<keyword evidence="2" id="KW-1185">Reference proteome</keyword>
<dbReference type="EMBL" id="JBHMCA010000069">
    <property type="protein sequence ID" value="MFB9449684.1"/>
    <property type="molecule type" value="Genomic_DNA"/>
</dbReference>
<reference evidence="1 2" key="1">
    <citation type="submission" date="2024-09" db="EMBL/GenBank/DDBJ databases">
        <authorList>
            <person name="Sun Q."/>
            <person name="Mori K."/>
        </authorList>
    </citation>
    <scope>NUCLEOTIDE SEQUENCE [LARGE SCALE GENOMIC DNA]</scope>
    <source>
        <strain evidence="1 2">JCM 3307</strain>
    </source>
</reference>
<proteinExistence type="predicted"/>
<evidence type="ECO:0000313" key="1">
    <source>
        <dbReference type="EMBL" id="MFB9449684.1"/>
    </source>
</evidence>
<protein>
    <submittedName>
        <fullName evidence="1">Uncharacterized protein</fullName>
    </submittedName>
</protein>
<dbReference type="Proteomes" id="UP001589608">
    <property type="component" value="Unassembled WGS sequence"/>
</dbReference>
<evidence type="ECO:0000313" key="2">
    <source>
        <dbReference type="Proteomes" id="UP001589608"/>
    </source>
</evidence>
<name>A0ABV5MLF7_9ACTN</name>
<comment type="caution">
    <text evidence="1">The sequence shown here is derived from an EMBL/GenBank/DDBJ whole genome shotgun (WGS) entry which is preliminary data.</text>
</comment>
<sequence length="228" mass="24807">MLYRRPFTPVGVDIEPELASWDKSGSPGQHRLATWLQEVDRIAARVPPVPGPVAVALDVALPPATPLGSGGRDLDNFLLPVVQRLGARTVTAAFATKRYRPTFALAIEPASAATEPVGSMHLALLRGSSESSAWKHRLRQSLIDAEVAEVPAGPVWLTAAIATWPGRVWTNLWKPLIDSLGPILGERAANPFNAFNDRIVDLGLHHQLDTSLEHDVRLQLWWGPMPPA</sequence>
<organism evidence="1 2">
    <name type="scientific">Dactylosporangium vinaceum</name>
    <dbReference type="NCBI Taxonomy" id="53362"/>
    <lineage>
        <taxon>Bacteria</taxon>
        <taxon>Bacillati</taxon>
        <taxon>Actinomycetota</taxon>
        <taxon>Actinomycetes</taxon>
        <taxon>Micromonosporales</taxon>
        <taxon>Micromonosporaceae</taxon>
        <taxon>Dactylosporangium</taxon>
    </lineage>
</organism>
<dbReference type="RefSeq" id="WP_223100637.1">
    <property type="nucleotide sequence ID" value="NZ_CP061913.1"/>
</dbReference>